<evidence type="ECO:0000313" key="1">
    <source>
        <dbReference type="EMBL" id="PIE91663.1"/>
    </source>
</evidence>
<gene>
    <name evidence="1" type="ORF">CO726_30970</name>
</gene>
<keyword evidence="2" id="KW-1185">Reference proteome</keyword>
<protein>
    <submittedName>
        <fullName evidence="1">Uncharacterized protein</fullName>
    </submittedName>
</protein>
<dbReference type="EMBL" id="NWUW01000140">
    <property type="protein sequence ID" value="PIE91663.1"/>
    <property type="molecule type" value="Genomic_DNA"/>
</dbReference>
<name>A0A2G6Q4C6_9BACI</name>
<comment type="caution">
    <text evidence="1">The sequence shown here is derived from an EMBL/GenBank/DDBJ whole genome shotgun (WGS) entry which is preliminary data.</text>
</comment>
<dbReference type="Proteomes" id="UP000228484">
    <property type="component" value="Unassembled WGS sequence"/>
</dbReference>
<organism evidence="1 2">
    <name type="scientific">Bacillus fungorum</name>
    <dbReference type="NCBI Taxonomy" id="2039284"/>
    <lineage>
        <taxon>Bacteria</taxon>
        <taxon>Bacillati</taxon>
        <taxon>Bacillota</taxon>
        <taxon>Bacilli</taxon>
        <taxon>Bacillales</taxon>
        <taxon>Bacillaceae</taxon>
        <taxon>Bacillus</taxon>
    </lineage>
</organism>
<dbReference type="AlphaFoldDB" id="A0A2G6Q4C6"/>
<reference evidence="1 2" key="1">
    <citation type="submission" date="2017-09" db="EMBL/GenBank/DDBJ databases">
        <title>Biocontrol bacteria screening and application from spent mushroom substrate.</title>
        <authorList>
            <person name="Sun X."/>
        </authorList>
    </citation>
    <scope>NUCLEOTIDE SEQUENCE [LARGE SCALE GENOMIC DNA]</scope>
    <source>
        <strain evidence="1 2">100374</strain>
    </source>
</reference>
<evidence type="ECO:0000313" key="2">
    <source>
        <dbReference type="Proteomes" id="UP000228484"/>
    </source>
</evidence>
<proteinExistence type="predicted"/>
<sequence>MSHYSRISLYGESFRPTHLYKNKKCFMLVQMSGKMLYLTLSIYKNTTRKLIYIFPSCLSLHLTNV</sequence>
<accession>A0A2G6Q4C6</accession>